<reference evidence="1 2" key="1">
    <citation type="submission" date="2010-12" db="EMBL/GenBank/DDBJ databases">
        <title>The Genome Sequence of Coprobacillus sp. strain 29_1.</title>
        <authorList>
            <consortium name="The Broad Institute Genome Sequencing Platform"/>
            <person name="Earl A."/>
            <person name="Ward D."/>
            <person name="Feldgarden M."/>
            <person name="Gevers D."/>
            <person name="Daigneault M."/>
            <person name="Sibley C.D."/>
            <person name="White A."/>
            <person name="Strauss J."/>
            <person name="Allen-Vercoe E."/>
            <person name="Young S.K."/>
            <person name="Zeng Q."/>
            <person name="Gargeya S."/>
            <person name="Fitzgerald M."/>
            <person name="Haas B."/>
            <person name="Abouelleil A."/>
            <person name="Alvarado L."/>
            <person name="Arachchi H.M."/>
            <person name="Berlin A."/>
            <person name="Brown A."/>
            <person name="Chapman S.B."/>
            <person name="Chen Z."/>
            <person name="Dunbar C."/>
            <person name="Freedman E."/>
            <person name="Gearin G."/>
            <person name="Gellesch M."/>
            <person name="Goldberg J."/>
            <person name="Griggs A."/>
            <person name="Gujja S."/>
            <person name="Heilman E."/>
            <person name="Heiman D."/>
            <person name="Howarth C."/>
            <person name="Larson L."/>
            <person name="Lui A."/>
            <person name="MacDonald P.J.P."/>
            <person name="Mehta T."/>
            <person name="Montmayeur A."/>
            <person name="Murphy C."/>
            <person name="Neiman D."/>
            <person name="Pearson M."/>
            <person name="Priest M."/>
            <person name="Roberts A."/>
            <person name="Saif S."/>
            <person name="Shea T."/>
            <person name="Shenoy N."/>
            <person name="Sisk P."/>
            <person name="Stolte C."/>
            <person name="Sykes S."/>
            <person name="White J."/>
            <person name="Yandava C."/>
            <person name="Nusbaum C."/>
            <person name="Birren B."/>
        </authorList>
    </citation>
    <scope>NUCLEOTIDE SEQUENCE [LARGE SCALE GENOMIC DNA]</scope>
    <source>
        <strain evidence="1 2">29_1</strain>
    </source>
</reference>
<dbReference type="RefSeq" id="WP_008788681.1">
    <property type="nucleotide sequence ID" value="NZ_AKCB01000003.1"/>
</dbReference>
<dbReference type="InterPro" id="IPR013321">
    <property type="entry name" value="Arc_rbn_hlx_hlx"/>
</dbReference>
<organism evidence="1 2">
    <name type="scientific">Coprobacillus cateniformis</name>
    <dbReference type="NCBI Taxonomy" id="100884"/>
    <lineage>
        <taxon>Bacteria</taxon>
        <taxon>Bacillati</taxon>
        <taxon>Bacillota</taxon>
        <taxon>Erysipelotrichia</taxon>
        <taxon>Erysipelotrichales</taxon>
        <taxon>Coprobacillaceae</taxon>
        <taxon>Coprobacillus</taxon>
    </lineage>
</organism>
<evidence type="ECO:0008006" key="3">
    <source>
        <dbReference type="Google" id="ProtNLM"/>
    </source>
</evidence>
<dbReference type="EMBL" id="ADKX01000030">
    <property type="protein sequence ID" value="EFW04991.1"/>
    <property type="molecule type" value="Genomic_DNA"/>
</dbReference>
<evidence type="ECO:0000313" key="1">
    <source>
        <dbReference type="EMBL" id="EFW04991.1"/>
    </source>
</evidence>
<name>E7G9Y3_9FIRM</name>
<proteinExistence type="predicted"/>
<dbReference type="GeneID" id="78231176"/>
<dbReference type="GO" id="GO:0006355">
    <property type="term" value="P:regulation of DNA-templated transcription"/>
    <property type="evidence" value="ECO:0007669"/>
    <property type="project" value="InterPro"/>
</dbReference>
<dbReference type="eggNOG" id="COG3077">
    <property type="taxonomic scope" value="Bacteria"/>
</dbReference>
<accession>E7G9Y3</accession>
<sequence>MATKTANVLARVEPDIKAKAEGIMAQLGVPASVVINMLYKQIIMTKSIPFSLSVSNSFQTLDEMNEEEFELMMQKGLTDAKAGNSRSAKSVFNDLRQEFAE</sequence>
<dbReference type="Gene3D" id="1.10.1220.10">
    <property type="entry name" value="Met repressor-like"/>
    <property type="match status" value="1"/>
</dbReference>
<keyword evidence="2" id="KW-1185">Reference proteome</keyword>
<dbReference type="InterPro" id="IPR007337">
    <property type="entry name" value="RelB/DinJ"/>
</dbReference>
<dbReference type="Pfam" id="PF04221">
    <property type="entry name" value="RelB"/>
    <property type="match status" value="1"/>
</dbReference>
<dbReference type="AlphaFoldDB" id="E7G9Y3"/>
<protein>
    <recommendedName>
        <fullName evidence="3">Addiction module antitoxin</fullName>
    </recommendedName>
</protein>
<evidence type="ECO:0000313" key="2">
    <source>
        <dbReference type="Proteomes" id="UP000003157"/>
    </source>
</evidence>
<dbReference type="STRING" id="100884.GCA_000269565_03417"/>
<dbReference type="NCBIfam" id="TIGR02384">
    <property type="entry name" value="RelB_DinJ"/>
    <property type="match status" value="1"/>
</dbReference>
<dbReference type="Proteomes" id="UP000003157">
    <property type="component" value="Unassembled WGS sequence"/>
</dbReference>
<comment type="caution">
    <text evidence="1">The sequence shown here is derived from an EMBL/GenBank/DDBJ whole genome shotgun (WGS) entry which is preliminary data.</text>
</comment>
<gene>
    <name evidence="1" type="ORF">HMPREF9488_01573</name>
</gene>
<dbReference type="HOGENOM" id="CLU_154558_0_1_9"/>
<dbReference type="OrthoDB" id="9804867at2"/>